<dbReference type="InterPro" id="IPR044730">
    <property type="entry name" value="RNase_H-like_dom_plant"/>
</dbReference>
<dbReference type="PANTHER" id="PTHR33116">
    <property type="entry name" value="REVERSE TRANSCRIPTASE ZINC-BINDING DOMAIN-CONTAINING PROTEIN-RELATED-RELATED"/>
    <property type="match status" value="1"/>
</dbReference>
<accession>A0AAV0MBW4</accession>
<dbReference type="InterPro" id="IPR012337">
    <property type="entry name" value="RNaseH-like_sf"/>
</dbReference>
<comment type="caution">
    <text evidence="2">The sequence shown here is derived from an EMBL/GenBank/DDBJ whole genome shotgun (WGS) entry which is preliminary data.</text>
</comment>
<keyword evidence="3" id="KW-1185">Reference proteome</keyword>
<name>A0AAV0MBW4_9ROSI</name>
<dbReference type="InterPro" id="IPR026960">
    <property type="entry name" value="RVT-Znf"/>
</dbReference>
<dbReference type="Proteomes" id="UP001154282">
    <property type="component" value="Unassembled WGS sequence"/>
</dbReference>
<dbReference type="EMBL" id="CAMGYJ010000007">
    <property type="protein sequence ID" value="CAI0443411.1"/>
    <property type="molecule type" value="Genomic_DNA"/>
</dbReference>
<evidence type="ECO:0000313" key="3">
    <source>
        <dbReference type="Proteomes" id="UP001154282"/>
    </source>
</evidence>
<dbReference type="CDD" id="cd06222">
    <property type="entry name" value="RNase_H_like"/>
    <property type="match status" value="1"/>
</dbReference>
<feature type="domain" description="RNase H type-1" evidence="1">
    <location>
        <begin position="383"/>
        <end position="483"/>
    </location>
</feature>
<sequence>MQTAVLPMTVCDVIDKKIRRFVWGGEEGQAKVHLVKWETICRSKDDGGLGLRSARALNLAYLMKLGWTFLNNENDLWVKVVQGKYVCQDARGTTTFLSKATSRLWQGIRKALPLMKQETVWDVRNGRSINFWHDQWLADGVTLKDYIAVADQDIDWNASMADMATATGMEAPRLELGEDVTLWGREKDGRFQLSSAYTAAAEWLEDIQDEETVNGKRSHWKHVWKWQGPNRIKHFLWLAAHDRLLTNSERKRRKLCTNDICDMCKQAAETTEHIIRDCPEAKEVWQKLGIGETTLTCGLGFAEWMSKHLQEEKTGAIFGVAAWYLWKRRNEWIFEKQFQKASMLAYRIQSWTSTIKLAQENDAKLHAPPQKKSRADLAWEPPADGWVVVNTDGSVRQPDSLAAAGGLIRDNSGRCLAAFVGNLGVSTVTRAEIKGAIQGLQTAWSRGYRKVHLQVDSMTTYLFFTAKDHNNDRFYNLATQKSK</sequence>
<dbReference type="Gene3D" id="3.30.420.10">
    <property type="entry name" value="Ribonuclease H-like superfamily/Ribonuclease H"/>
    <property type="match status" value="1"/>
</dbReference>
<dbReference type="Pfam" id="PF13456">
    <property type="entry name" value="RVT_3"/>
    <property type="match status" value="1"/>
</dbReference>
<dbReference type="Pfam" id="PF13966">
    <property type="entry name" value="zf-RVT"/>
    <property type="match status" value="1"/>
</dbReference>
<dbReference type="AlphaFoldDB" id="A0AAV0MBW4"/>
<dbReference type="GO" id="GO:0003676">
    <property type="term" value="F:nucleic acid binding"/>
    <property type="evidence" value="ECO:0007669"/>
    <property type="project" value="InterPro"/>
</dbReference>
<dbReference type="SUPFAM" id="SSF53098">
    <property type="entry name" value="Ribonuclease H-like"/>
    <property type="match status" value="1"/>
</dbReference>
<evidence type="ECO:0000313" key="2">
    <source>
        <dbReference type="EMBL" id="CAI0443411.1"/>
    </source>
</evidence>
<dbReference type="InterPro" id="IPR002156">
    <property type="entry name" value="RNaseH_domain"/>
</dbReference>
<protein>
    <recommendedName>
        <fullName evidence="1">RNase H type-1 domain-containing protein</fullName>
    </recommendedName>
</protein>
<proteinExistence type="predicted"/>
<dbReference type="PROSITE" id="PS50879">
    <property type="entry name" value="RNASE_H_1"/>
    <property type="match status" value="1"/>
</dbReference>
<dbReference type="InterPro" id="IPR036397">
    <property type="entry name" value="RNaseH_sf"/>
</dbReference>
<gene>
    <name evidence="2" type="ORF">LITE_LOCUS27658</name>
</gene>
<evidence type="ECO:0000259" key="1">
    <source>
        <dbReference type="PROSITE" id="PS50879"/>
    </source>
</evidence>
<reference evidence="2" key="1">
    <citation type="submission" date="2022-08" db="EMBL/GenBank/DDBJ databases">
        <authorList>
            <person name="Gutierrez-Valencia J."/>
        </authorList>
    </citation>
    <scope>NUCLEOTIDE SEQUENCE</scope>
</reference>
<organism evidence="2 3">
    <name type="scientific">Linum tenue</name>
    <dbReference type="NCBI Taxonomy" id="586396"/>
    <lineage>
        <taxon>Eukaryota</taxon>
        <taxon>Viridiplantae</taxon>
        <taxon>Streptophyta</taxon>
        <taxon>Embryophyta</taxon>
        <taxon>Tracheophyta</taxon>
        <taxon>Spermatophyta</taxon>
        <taxon>Magnoliopsida</taxon>
        <taxon>eudicotyledons</taxon>
        <taxon>Gunneridae</taxon>
        <taxon>Pentapetalae</taxon>
        <taxon>rosids</taxon>
        <taxon>fabids</taxon>
        <taxon>Malpighiales</taxon>
        <taxon>Linaceae</taxon>
        <taxon>Linum</taxon>
    </lineage>
</organism>
<dbReference type="GO" id="GO:0004523">
    <property type="term" value="F:RNA-DNA hybrid ribonuclease activity"/>
    <property type="evidence" value="ECO:0007669"/>
    <property type="project" value="InterPro"/>
</dbReference>
<dbReference type="PANTHER" id="PTHR33116:SF78">
    <property type="entry name" value="OS12G0587133 PROTEIN"/>
    <property type="match status" value="1"/>
</dbReference>